<evidence type="ECO:0000256" key="1">
    <source>
        <dbReference type="SAM" id="MobiDB-lite"/>
    </source>
</evidence>
<dbReference type="AlphaFoldDB" id="A0A5N5G7X5"/>
<evidence type="ECO:0000313" key="3">
    <source>
        <dbReference type="Proteomes" id="UP000327157"/>
    </source>
</evidence>
<evidence type="ECO:0000313" key="2">
    <source>
        <dbReference type="EMBL" id="KAB2609871.1"/>
    </source>
</evidence>
<sequence>MSTTEKSKPGADRDRILPYLFCFIRLSYSYIPLSSYISPPQAEHPNSLSTMLLLPNSVTPNPITRSPTTLPSTSPLEIPTNAPASSTVASKSLHTIKTKADEATSKFRSEATAGVYMINVLLAFQEVKLTNIGSGKVGCNLKLPLTRFNTNGTSVTTSSGISKLMMMMIFFPHIKYCNNLLGIGTSGQQFFHDLAVKG</sequence>
<dbReference type="Proteomes" id="UP000327157">
    <property type="component" value="Unassembled WGS sequence"/>
</dbReference>
<accession>A0A5N5G7X5</accession>
<reference evidence="2 3" key="1">
    <citation type="submission" date="2019-09" db="EMBL/GenBank/DDBJ databases">
        <authorList>
            <person name="Ou C."/>
        </authorList>
    </citation>
    <scope>NUCLEOTIDE SEQUENCE [LARGE SCALE GENOMIC DNA]</scope>
    <source>
        <strain evidence="2">S2</strain>
        <tissue evidence="2">Leaf</tissue>
    </source>
</reference>
<proteinExistence type="predicted"/>
<name>A0A5N5G7X5_9ROSA</name>
<feature type="region of interest" description="Disordered" evidence="1">
    <location>
        <begin position="60"/>
        <end position="83"/>
    </location>
</feature>
<organism evidence="2 3">
    <name type="scientific">Pyrus ussuriensis x Pyrus communis</name>
    <dbReference type="NCBI Taxonomy" id="2448454"/>
    <lineage>
        <taxon>Eukaryota</taxon>
        <taxon>Viridiplantae</taxon>
        <taxon>Streptophyta</taxon>
        <taxon>Embryophyta</taxon>
        <taxon>Tracheophyta</taxon>
        <taxon>Spermatophyta</taxon>
        <taxon>Magnoliopsida</taxon>
        <taxon>eudicotyledons</taxon>
        <taxon>Gunneridae</taxon>
        <taxon>Pentapetalae</taxon>
        <taxon>rosids</taxon>
        <taxon>fabids</taxon>
        <taxon>Rosales</taxon>
        <taxon>Rosaceae</taxon>
        <taxon>Amygdaloideae</taxon>
        <taxon>Maleae</taxon>
        <taxon>Pyrus</taxon>
    </lineage>
</organism>
<protein>
    <submittedName>
        <fullName evidence="2">Uncharacterized protein</fullName>
    </submittedName>
</protein>
<gene>
    <name evidence="2" type="ORF">D8674_037216</name>
</gene>
<comment type="caution">
    <text evidence="2">The sequence shown here is derived from an EMBL/GenBank/DDBJ whole genome shotgun (WGS) entry which is preliminary data.</text>
</comment>
<keyword evidence="3" id="KW-1185">Reference proteome</keyword>
<dbReference type="EMBL" id="SMOL01000509">
    <property type="protein sequence ID" value="KAB2609871.1"/>
    <property type="molecule type" value="Genomic_DNA"/>
</dbReference>
<reference evidence="2 3" key="2">
    <citation type="submission" date="2019-11" db="EMBL/GenBank/DDBJ databases">
        <title>A de novo genome assembly of a pear dwarfing rootstock.</title>
        <authorList>
            <person name="Wang F."/>
            <person name="Wang J."/>
            <person name="Li S."/>
            <person name="Zhang Y."/>
            <person name="Fang M."/>
            <person name="Ma L."/>
            <person name="Zhao Y."/>
            <person name="Jiang S."/>
        </authorList>
    </citation>
    <scope>NUCLEOTIDE SEQUENCE [LARGE SCALE GENOMIC DNA]</scope>
    <source>
        <strain evidence="2">S2</strain>
        <tissue evidence="2">Leaf</tissue>
    </source>
</reference>
<feature type="compositionally biased region" description="Low complexity" evidence="1">
    <location>
        <begin position="62"/>
        <end position="80"/>
    </location>
</feature>